<feature type="domain" description="G-patch" evidence="2">
    <location>
        <begin position="425"/>
        <end position="470"/>
    </location>
</feature>
<sequence>MSFNTEWDIDKYKTEYESEEHWQLRRCFMETHKNKFPEERLVCLAQVFTNIEFMGCRYPAETMQLVGQLSQGVADGYHEKQKTKLQRTFVKASDAAGAKVKGLKRPLGDAADTSDSPPKISKCTDRIELPQNNISSTSDISKRPGNIQLPETAVSSTSETLEGVENVQLLQKTYSSTTATPQCSETKQLPRKTTSTKTRAVGDTNIKSTSSASQFLKKRAFVRAAESSIKEGTDRQENNATEKNGCEENSSEDDWRLIKKAQSNRRKLKNAISNVDKAFQRCYKDLSGDLSQMQTRPYGNLFLFEDINCPHPFQVLAFSTSQCRIPFRMEYSAELTSTCCKILVNGLVVVSVSGPSKKIAREVAVRCALEKLKDVCYTLKVKKERIPEDLVIEMATLTSVGQSAPRESRLIPLPKAAALATPLPEDNIGSKLMRSMGWTGGGLGKAEQGIQEPVSVSLKVNRAGLGAQDQKKKVESNFKAKVQLYLAQYLKLDFPPNLIFKSNEFSIAEKGLIQQVAKVLGLECTNIGKGDEVHLKISRKDTINIIAALMLRRGEYSDEYYELLPPRNPSTQHREPECLQASDFPHLCRQESSDTIYQKYVDGYNVLESEVVFGDLGSFLVKNINKGVNSISKRKRGRRKDKFSRRAARRSERIVEKQFVPKRSSQKPYALDAIAAGPYGNFFLVECKGENLDKVAIIHRSAKENYVPVTYRYGWFANGAVCKVFVNNHLLTSACDFTRMGAHKLAVEDAYDKLKQICYVLKINDGIDPDDHVIDRNELKKFESEPTQANSLEKNIGSKLMRGVGLTTGDLAMEHQGIHEPVRPSELVEKASVDLQDKKLHKVNGIDKFKKQMSNLLSEYKTKNEPYGLTFSSEFTRGERKITHQLCLKLKLQSKSYGEGEDRQLVVSNKDYNEVVEEMLRSGEYSNSKYQLIKPPIALPPENKNEAQTSCENNVKCEDEIVSPVEPTARVPEDQPPLAVADLPRENISPVIVKPVDTAVQNVVDGDLRRRTDGITGPFGSLVLIEDETVVTPIQLIERSANGCHIPFKFEYGNAGKGGMVCRLLINNILVASSTEVSKKRAREVTVSRSLLKLKDVCCTVKTQIKMVDGSISIIKCLKKPNKRSVGYGKDSEKHIVCVSKEVDWPSLGMENGVKALSLVTFKDKVRKFLRKYQADSCPYDLIFSPEFSAHEKSWIQKIASGLALKITKYDVSMKEYMVINKKLSSVELAKAILTSGGNVSADSVQLENIFLL</sequence>
<dbReference type="Pfam" id="PF11952">
    <property type="entry name" value="XTBD"/>
    <property type="match status" value="1"/>
</dbReference>
<feature type="domain" description="R3H" evidence="3">
    <location>
        <begin position="847"/>
        <end position="911"/>
    </location>
</feature>
<evidence type="ECO:0008006" key="7">
    <source>
        <dbReference type="Google" id="ProtNLM"/>
    </source>
</evidence>
<dbReference type="PROSITE" id="PS51061">
    <property type="entry name" value="R3H"/>
    <property type="match status" value="1"/>
</dbReference>
<dbReference type="Gene3D" id="3.30.1370.50">
    <property type="entry name" value="R3H-like domain"/>
    <property type="match status" value="1"/>
</dbReference>
<evidence type="ECO:0000313" key="5">
    <source>
        <dbReference type="EMBL" id="KAK7871594.1"/>
    </source>
</evidence>
<evidence type="ECO:0000256" key="1">
    <source>
        <dbReference type="SAM" id="MobiDB-lite"/>
    </source>
</evidence>
<feature type="domain" description="XRN2-binding (XTBD)" evidence="4">
    <location>
        <begin position="9"/>
        <end position="93"/>
    </location>
</feature>
<dbReference type="SUPFAM" id="SSF82708">
    <property type="entry name" value="R3H domain"/>
    <property type="match status" value="1"/>
</dbReference>
<dbReference type="InterPro" id="IPR021859">
    <property type="entry name" value="XTBD"/>
</dbReference>
<dbReference type="GO" id="GO:0003676">
    <property type="term" value="F:nucleic acid binding"/>
    <property type="evidence" value="ECO:0007669"/>
    <property type="project" value="UniProtKB-UniRule"/>
</dbReference>
<name>A0AAN9VU40_9ORTH</name>
<accession>A0AAN9VU40</accession>
<dbReference type="AlphaFoldDB" id="A0AAN9VU40"/>
<dbReference type="InterPro" id="IPR000467">
    <property type="entry name" value="G_patch_dom"/>
</dbReference>
<dbReference type="Pfam" id="PF01424">
    <property type="entry name" value="R3H"/>
    <property type="match status" value="1"/>
</dbReference>
<evidence type="ECO:0000259" key="4">
    <source>
        <dbReference type="PROSITE" id="PS51827"/>
    </source>
</evidence>
<dbReference type="InterPro" id="IPR036867">
    <property type="entry name" value="R3H_dom_sf"/>
</dbReference>
<dbReference type="InterPro" id="IPR001374">
    <property type="entry name" value="R3H_dom"/>
</dbReference>
<comment type="caution">
    <text evidence="5">The sequence shown here is derived from an EMBL/GenBank/DDBJ whole genome shotgun (WGS) entry which is preliminary data.</text>
</comment>
<dbReference type="SMART" id="SM00393">
    <property type="entry name" value="R3H"/>
    <property type="match status" value="1"/>
</dbReference>
<gene>
    <name evidence="5" type="ORF">R5R35_001788</name>
</gene>
<dbReference type="PANTHER" id="PTHR48430:SF1">
    <property type="entry name" value="PARTNER OF XRN-2 PROTEIN 1"/>
    <property type="match status" value="1"/>
</dbReference>
<feature type="region of interest" description="Disordered" evidence="1">
    <location>
        <begin position="227"/>
        <end position="253"/>
    </location>
</feature>
<dbReference type="PROSITE" id="PS51827">
    <property type="entry name" value="XTBD"/>
    <property type="match status" value="1"/>
</dbReference>
<dbReference type="PROSITE" id="PS50174">
    <property type="entry name" value="G_PATCH"/>
    <property type="match status" value="1"/>
</dbReference>
<evidence type="ECO:0000259" key="3">
    <source>
        <dbReference type="PROSITE" id="PS51061"/>
    </source>
</evidence>
<dbReference type="SMART" id="SM00443">
    <property type="entry name" value="G_patch"/>
    <property type="match status" value="2"/>
</dbReference>
<dbReference type="Proteomes" id="UP001378592">
    <property type="component" value="Unassembled WGS sequence"/>
</dbReference>
<evidence type="ECO:0000259" key="2">
    <source>
        <dbReference type="PROSITE" id="PS50174"/>
    </source>
</evidence>
<dbReference type="EMBL" id="JAZDUA010000036">
    <property type="protein sequence ID" value="KAK7871594.1"/>
    <property type="molecule type" value="Genomic_DNA"/>
</dbReference>
<evidence type="ECO:0000313" key="6">
    <source>
        <dbReference type="Proteomes" id="UP001378592"/>
    </source>
</evidence>
<feature type="compositionally biased region" description="Polar residues" evidence="1">
    <location>
        <begin position="180"/>
        <end position="198"/>
    </location>
</feature>
<dbReference type="PANTHER" id="PTHR48430">
    <property type="entry name" value="PARTNER OF XRN-2 PROTEIN 1"/>
    <property type="match status" value="1"/>
</dbReference>
<organism evidence="5 6">
    <name type="scientific">Gryllus longicercus</name>
    <dbReference type="NCBI Taxonomy" id="2509291"/>
    <lineage>
        <taxon>Eukaryota</taxon>
        <taxon>Metazoa</taxon>
        <taxon>Ecdysozoa</taxon>
        <taxon>Arthropoda</taxon>
        <taxon>Hexapoda</taxon>
        <taxon>Insecta</taxon>
        <taxon>Pterygota</taxon>
        <taxon>Neoptera</taxon>
        <taxon>Polyneoptera</taxon>
        <taxon>Orthoptera</taxon>
        <taxon>Ensifera</taxon>
        <taxon>Gryllidea</taxon>
        <taxon>Grylloidea</taxon>
        <taxon>Gryllidae</taxon>
        <taxon>Gryllinae</taxon>
        <taxon>Gryllus</taxon>
    </lineage>
</organism>
<dbReference type="Pfam" id="PF01585">
    <property type="entry name" value="G-patch"/>
    <property type="match status" value="1"/>
</dbReference>
<protein>
    <recommendedName>
        <fullName evidence="7">NF-kappa-B-repressing factor</fullName>
    </recommendedName>
</protein>
<feature type="region of interest" description="Disordered" evidence="1">
    <location>
        <begin position="180"/>
        <end position="200"/>
    </location>
</feature>
<proteinExistence type="predicted"/>
<reference evidence="5 6" key="1">
    <citation type="submission" date="2024-03" db="EMBL/GenBank/DDBJ databases">
        <title>The genome assembly and annotation of the cricket Gryllus longicercus Weissman &amp; Gray.</title>
        <authorList>
            <person name="Szrajer S."/>
            <person name="Gray D."/>
            <person name="Ylla G."/>
        </authorList>
    </citation>
    <scope>NUCLEOTIDE SEQUENCE [LARGE SCALE GENOMIC DNA]</scope>
    <source>
        <strain evidence="5">DAG 2021-001</strain>
        <tissue evidence="5">Whole body minus gut</tissue>
    </source>
</reference>
<feature type="compositionally biased region" description="Basic and acidic residues" evidence="1">
    <location>
        <begin position="228"/>
        <end position="237"/>
    </location>
</feature>
<keyword evidence="6" id="KW-1185">Reference proteome</keyword>